<dbReference type="EMBL" id="JAVHNS010000001">
    <property type="protein sequence ID" value="KAK6363127.1"/>
    <property type="molecule type" value="Genomic_DNA"/>
</dbReference>
<comment type="caution">
    <text evidence="3">The sequence shown here is derived from an EMBL/GenBank/DDBJ whole genome shotgun (WGS) entry which is preliminary data.</text>
</comment>
<dbReference type="Proteomes" id="UP001373714">
    <property type="component" value="Unassembled WGS sequence"/>
</dbReference>
<feature type="region of interest" description="Disordered" evidence="1">
    <location>
        <begin position="212"/>
        <end position="306"/>
    </location>
</feature>
<feature type="compositionally biased region" description="Basic residues" evidence="1">
    <location>
        <begin position="339"/>
        <end position="354"/>
    </location>
</feature>
<dbReference type="Pfam" id="PF11327">
    <property type="entry name" value="Egh16-like"/>
    <property type="match status" value="1"/>
</dbReference>
<dbReference type="InterPro" id="IPR021476">
    <property type="entry name" value="Egh16-like"/>
</dbReference>
<gene>
    <name evidence="3" type="ORF">TWF730_000576</name>
</gene>
<evidence type="ECO:0000256" key="1">
    <source>
        <dbReference type="SAM" id="MobiDB-lite"/>
    </source>
</evidence>
<evidence type="ECO:0000313" key="3">
    <source>
        <dbReference type="EMBL" id="KAK6363127.1"/>
    </source>
</evidence>
<proteinExistence type="predicted"/>
<sequence>MYLVTSAVAASLLAPLVAGHALIISAQGLKDGKAAGPMGMAMGYERSVPLNGDQRHVPIFNQRSMGTWNGCGQNILAGVLGTAKWLPNQANRGEIAQATAGGQLFLVLHQVNGDGNGPFTCGIDTSATAARGKFKKIDIFRQVPGANPDLNAVATTNHPLIVNIPPDITCEGKAGTKENVCLIRCQNFAINGPFGSCVAFQLVEELRANFKRSLSDGPEPDKDKAASDSDIDKLMSRFDTSTKVKREDGPAPENATPPTDADINKLMSRFDTTTKRRKLIRRQKTSETEKVEDTTTALTQGDDVPPVQLERLKALVKSQIRNGTLPSKAEKAGEEVTMKKKRLRQKGFRGRKND</sequence>
<name>A0AAV9VNZ0_9PEZI</name>
<dbReference type="PANTHER" id="PTHR34618">
    <property type="entry name" value="SURFACE PROTEIN MAS1, PUTATIVE-RELATED"/>
    <property type="match status" value="1"/>
</dbReference>
<evidence type="ECO:0000256" key="2">
    <source>
        <dbReference type="SAM" id="SignalP"/>
    </source>
</evidence>
<reference evidence="3 4" key="1">
    <citation type="submission" date="2019-10" db="EMBL/GenBank/DDBJ databases">
        <authorList>
            <person name="Palmer J.M."/>
        </authorList>
    </citation>
    <scope>NUCLEOTIDE SEQUENCE [LARGE SCALE GENOMIC DNA]</scope>
    <source>
        <strain evidence="3 4">TWF730</strain>
    </source>
</reference>
<feature type="compositionally biased region" description="Basic and acidic residues" evidence="1">
    <location>
        <begin position="328"/>
        <end position="338"/>
    </location>
</feature>
<accession>A0AAV9VNZ0</accession>
<keyword evidence="2" id="KW-0732">Signal</keyword>
<feature type="chain" id="PRO_5043709891" evidence="2">
    <location>
        <begin position="20"/>
        <end position="354"/>
    </location>
</feature>
<dbReference type="PANTHER" id="PTHR34618:SF1">
    <property type="entry name" value="SECRETED PROTEIN"/>
    <property type="match status" value="1"/>
</dbReference>
<protein>
    <submittedName>
        <fullName evidence="3">Uncharacterized protein</fullName>
    </submittedName>
</protein>
<feature type="region of interest" description="Disordered" evidence="1">
    <location>
        <begin position="318"/>
        <end position="354"/>
    </location>
</feature>
<feature type="compositionally biased region" description="Basic and acidic residues" evidence="1">
    <location>
        <begin position="284"/>
        <end position="293"/>
    </location>
</feature>
<evidence type="ECO:0000313" key="4">
    <source>
        <dbReference type="Proteomes" id="UP001373714"/>
    </source>
</evidence>
<dbReference type="AlphaFoldDB" id="A0AAV9VNZ0"/>
<organism evidence="3 4">
    <name type="scientific">Orbilia blumenaviensis</name>
    <dbReference type="NCBI Taxonomy" id="1796055"/>
    <lineage>
        <taxon>Eukaryota</taxon>
        <taxon>Fungi</taxon>
        <taxon>Dikarya</taxon>
        <taxon>Ascomycota</taxon>
        <taxon>Pezizomycotina</taxon>
        <taxon>Orbiliomycetes</taxon>
        <taxon>Orbiliales</taxon>
        <taxon>Orbiliaceae</taxon>
        <taxon>Orbilia</taxon>
    </lineage>
</organism>
<keyword evidence="4" id="KW-1185">Reference proteome</keyword>
<feature type="signal peptide" evidence="2">
    <location>
        <begin position="1"/>
        <end position="19"/>
    </location>
</feature>
<feature type="compositionally biased region" description="Basic and acidic residues" evidence="1">
    <location>
        <begin position="219"/>
        <end position="249"/>
    </location>
</feature>